<organism evidence="1 2">
    <name type="scientific">Paspalum notatum var. saurae</name>
    <dbReference type="NCBI Taxonomy" id="547442"/>
    <lineage>
        <taxon>Eukaryota</taxon>
        <taxon>Viridiplantae</taxon>
        <taxon>Streptophyta</taxon>
        <taxon>Embryophyta</taxon>
        <taxon>Tracheophyta</taxon>
        <taxon>Spermatophyta</taxon>
        <taxon>Magnoliopsida</taxon>
        <taxon>Liliopsida</taxon>
        <taxon>Poales</taxon>
        <taxon>Poaceae</taxon>
        <taxon>PACMAD clade</taxon>
        <taxon>Panicoideae</taxon>
        <taxon>Andropogonodae</taxon>
        <taxon>Paspaleae</taxon>
        <taxon>Paspalinae</taxon>
        <taxon>Paspalum</taxon>
    </lineage>
</organism>
<dbReference type="Proteomes" id="UP001341281">
    <property type="component" value="Chromosome 05"/>
</dbReference>
<name>A0AAQ3TP11_PASNO</name>
<evidence type="ECO:0000313" key="1">
    <source>
        <dbReference type="EMBL" id="WVZ75140.1"/>
    </source>
</evidence>
<dbReference type="AlphaFoldDB" id="A0AAQ3TP11"/>
<sequence length="300" mass="32898">MQLWLCCVPWMDGHHALLLFLPPRPSSPPSRPALTSMARRLLLAPAPAWCRKSRRTGLRQRGQRGSASDSMTYMRQRGQAASTMDVASGLSDHCSPWPWWCWSRSPSDDRHELGDDDHSSSDDTADAPLPEAAGVLCSAEELRTSGGALLVLCSCWVWGKKKRWQQVFIGGKWAVEAMDGGQLVFLIAAALLRSEYFASLIDHIILHPKHTHHSSLHCPHSCFCFMGWREERGGGQPGIELNSIELKKQGKAMATATPLPALSYLARWGEEEGMEWASGRRGGLGFVLAPGGRGGGGKMT</sequence>
<protein>
    <submittedName>
        <fullName evidence="1">Uncharacterized protein</fullName>
    </submittedName>
</protein>
<evidence type="ECO:0000313" key="2">
    <source>
        <dbReference type="Proteomes" id="UP001341281"/>
    </source>
</evidence>
<proteinExistence type="predicted"/>
<keyword evidence="2" id="KW-1185">Reference proteome</keyword>
<dbReference type="EMBL" id="CP144749">
    <property type="protein sequence ID" value="WVZ75140.1"/>
    <property type="molecule type" value="Genomic_DNA"/>
</dbReference>
<accession>A0AAQ3TP11</accession>
<reference evidence="1 2" key="1">
    <citation type="submission" date="2024-02" db="EMBL/GenBank/DDBJ databases">
        <title>High-quality chromosome-scale genome assembly of Pensacola bahiagrass (Paspalum notatum Flugge var. saurae).</title>
        <authorList>
            <person name="Vega J.M."/>
            <person name="Podio M."/>
            <person name="Orjuela J."/>
            <person name="Siena L.A."/>
            <person name="Pessino S.C."/>
            <person name="Combes M.C."/>
            <person name="Mariac C."/>
            <person name="Albertini E."/>
            <person name="Pupilli F."/>
            <person name="Ortiz J.P.A."/>
            <person name="Leblanc O."/>
        </authorList>
    </citation>
    <scope>NUCLEOTIDE SEQUENCE [LARGE SCALE GENOMIC DNA]</scope>
    <source>
        <strain evidence="1">R1</strain>
        <tissue evidence="1">Leaf</tissue>
    </source>
</reference>
<gene>
    <name evidence="1" type="ORF">U9M48_023226</name>
</gene>